<feature type="compositionally biased region" description="Acidic residues" evidence="1">
    <location>
        <begin position="210"/>
        <end position="240"/>
    </location>
</feature>
<evidence type="ECO:0000259" key="2">
    <source>
        <dbReference type="SMART" id="SM00355"/>
    </source>
</evidence>
<feature type="region of interest" description="Disordered" evidence="1">
    <location>
        <begin position="204"/>
        <end position="240"/>
    </location>
</feature>
<reference evidence="4" key="1">
    <citation type="journal article" date="2011" name="Genetics">
        <title>Massive changes in genome architecture accompany the transition to self-fertility in the filamentous fungus Neurospora tetrasperma.</title>
        <authorList>
            <person name="Ellison C.E."/>
            <person name="Stajich J.E."/>
            <person name="Jacobson D.J."/>
            <person name="Natvig D.O."/>
            <person name="Lapidus A."/>
            <person name="Foster B."/>
            <person name="Aerts A."/>
            <person name="Riley R."/>
            <person name="Lindquist E.A."/>
            <person name="Grigoriev I.V."/>
            <person name="Taylor J.W."/>
        </authorList>
    </citation>
    <scope>NUCLEOTIDE SEQUENCE [LARGE SCALE GENOMIC DNA]</scope>
    <source>
        <strain evidence="4">FGSC 2508 / P0657</strain>
    </source>
</reference>
<feature type="domain" description="C2H2-type" evidence="2">
    <location>
        <begin position="47"/>
        <end position="72"/>
    </location>
</feature>
<organism evidence="3 4">
    <name type="scientific">Neurospora tetrasperma (strain FGSC 2508 / ATCC MYA-4615 / P0657)</name>
    <dbReference type="NCBI Taxonomy" id="510951"/>
    <lineage>
        <taxon>Eukaryota</taxon>
        <taxon>Fungi</taxon>
        <taxon>Dikarya</taxon>
        <taxon>Ascomycota</taxon>
        <taxon>Pezizomycotina</taxon>
        <taxon>Sordariomycetes</taxon>
        <taxon>Sordariomycetidae</taxon>
        <taxon>Sordariales</taxon>
        <taxon>Sordariaceae</taxon>
        <taxon>Neurospora</taxon>
    </lineage>
</organism>
<sequence>MGSDKTSIYKHLRNCHGARFICRAKDCLFAGSEDDIQLHMKEVHKYLGCPEAACHFVGRHEDALSRHFKKAHARRLLDEKCRARNCSFTGSKDEVKLHLKEVHKYLECPEAGCDYMGPHKDALHKHREEIHGETIKCLFAGCDWDGSTPNFHRYHKHTHGPTYKCPEPNCPFTQTAVLLTHHMRSVHARPKFTLELARKCEMVGQAKDDEGLEGGTIDDADEDEDGEDDEDDGDYDDTVR</sequence>
<dbReference type="EMBL" id="GL891303">
    <property type="protein sequence ID" value="EGO58558.1"/>
    <property type="molecule type" value="Genomic_DNA"/>
</dbReference>
<gene>
    <name evidence="3" type="ORF">NEUTE1DRAFT_77930</name>
</gene>
<dbReference type="AlphaFoldDB" id="F8MG30"/>
<feature type="domain" description="C2H2-type" evidence="2">
    <location>
        <begin position="79"/>
        <end position="103"/>
    </location>
</feature>
<dbReference type="GeneID" id="20830049"/>
<feature type="domain" description="C2H2-type" evidence="2">
    <location>
        <begin position="106"/>
        <end position="131"/>
    </location>
</feature>
<protein>
    <recommendedName>
        <fullName evidence="2">C2H2-type domain-containing protein</fullName>
    </recommendedName>
</protein>
<proteinExistence type="predicted"/>
<accession>F8MG30</accession>
<dbReference type="VEuPathDB" id="FungiDB:NEUTE1DRAFT_77930"/>
<feature type="domain" description="C2H2-type" evidence="2">
    <location>
        <begin position="135"/>
        <end position="159"/>
    </location>
</feature>
<feature type="domain" description="C2H2-type" evidence="2">
    <location>
        <begin position="163"/>
        <end position="187"/>
    </location>
</feature>
<dbReference type="HOGENOM" id="CLU_994322_0_0_1"/>
<evidence type="ECO:0000313" key="3">
    <source>
        <dbReference type="EMBL" id="EGO58558.1"/>
    </source>
</evidence>
<dbReference type="InterPro" id="IPR013087">
    <property type="entry name" value="Znf_C2H2_type"/>
</dbReference>
<dbReference type="RefSeq" id="XP_009848911.1">
    <property type="nucleotide sequence ID" value="XM_009850609.1"/>
</dbReference>
<feature type="domain" description="C2H2-type" evidence="2">
    <location>
        <begin position="20"/>
        <end position="44"/>
    </location>
</feature>
<dbReference type="KEGG" id="nte:NEUTE1DRAFT77930"/>
<keyword evidence="4" id="KW-1185">Reference proteome</keyword>
<evidence type="ECO:0000313" key="4">
    <source>
        <dbReference type="Proteomes" id="UP000008065"/>
    </source>
</evidence>
<dbReference type="OrthoDB" id="9439254at2759"/>
<dbReference type="Proteomes" id="UP000008065">
    <property type="component" value="Unassembled WGS sequence"/>
</dbReference>
<evidence type="ECO:0000256" key="1">
    <source>
        <dbReference type="SAM" id="MobiDB-lite"/>
    </source>
</evidence>
<dbReference type="SMART" id="SM00355">
    <property type="entry name" value="ZnF_C2H2"/>
    <property type="match status" value="6"/>
</dbReference>
<name>F8MG30_NEUT8</name>